<evidence type="ECO:0000259" key="3">
    <source>
        <dbReference type="PROSITE" id="PS50110"/>
    </source>
</evidence>
<reference evidence="4 5" key="1">
    <citation type="submission" date="2023-01" db="EMBL/GenBank/DDBJ databases">
        <authorList>
            <person name="Yoon J.-W."/>
        </authorList>
    </citation>
    <scope>NUCLEOTIDE SEQUENCE [LARGE SCALE GENOMIC DNA]</scope>
    <source>
        <strain evidence="4 5">KMU-50</strain>
    </source>
</reference>
<dbReference type="InterPro" id="IPR001789">
    <property type="entry name" value="Sig_transdc_resp-reg_receiver"/>
</dbReference>
<dbReference type="InterPro" id="IPR036457">
    <property type="entry name" value="PPM-type-like_dom_sf"/>
</dbReference>
<accession>A0ABT4VXH0</accession>
<evidence type="ECO:0000256" key="1">
    <source>
        <dbReference type="ARBA" id="ARBA00022801"/>
    </source>
</evidence>
<feature type="domain" description="Response regulatory" evidence="3">
    <location>
        <begin position="8"/>
        <end position="124"/>
    </location>
</feature>
<dbReference type="PROSITE" id="PS50110">
    <property type="entry name" value="RESPONSE_REGULATORY"/>
    <property type="match status" value="1"/>
</dbReference>
<dbReference type="InterPro" id="IPR052016">
    <property type="entry name" value="Bact_Sigma-Reg"/>
</dbReference>
<keyword evidence="5" id="KW-1185">Reference proteome</keyword>
<organism evidence="4 5">
    <name type="scientific">Aliiroseovarius salicola</name>
    <dbReference type="NCBI Taxonomy" id="3009082"/>
    <lineage>
        <taxon>Bacteria</taxon>
        <taxon>Pseudomonadati</taxon>
        <taxon>Pseudomonadota</taxon>
        <taxon>Alphaproteobacteria</taxon>
        <taxon>Rhodobacterales</taxon>
        <taxon>Paracoccaceae</taxon>
        <taxon>Aliiroseovarius</taxon>
    </lineage>
</organism>
<evidence type="ECO:0000313" key="4">
    <source>
        <dbReference type="EMBL" id="MDA5092960.1"/>
    </source>
</evidence>
<dbReference type="SMART" id="SM00448">
    <property type="entry name" value="REC"/>
    <property type="match status" value="1"/>
</dbReference>
<dbReference type="Pfam" id="PF00072">
    <property type="entry name" value="Response_reg"/>
    <property type="match status" value="1"/>
</dbReference>
<dbReference type="EMBL" id="JAQIIO010000001">
    <property type="protein sequence ID" value="MDA5092960.1"/>
    <property type="molecule type" value="Genomic_DNA"/>
</dbReference>
<dbReference type="Proteomes" id="UP001528040">
    <property type="component" value="Unassembled WGS sequence"/>
</dbReference>
<protein>
    <submittedName>
        <fullName evidence="4">SpoIIE family protein phosphatase</fullName>
    </submittedName>
</protein>
<feature type="modified residue" description="4-aspartylphosphate" evidence="2">
    <location>
        <position position="57"/>
    </location>
</feature>
<keyword evidence="2" id="KW-0597">Phosphoprotein</keyword>
<comment type="caution">
    <text evidence="4">The sequence shown here is derived from an EMBL/GenBank/DDBJ whole genome shotgun (WGS) entry which is preliminary data.</text>
</comment>
<dbReference type="CDD" id="cd17574">
    <property type="entry name" value="REC_OmpR"/>
    <property type="match status" value="1"/>
</dbReference>
<dbReference type="SUPFAM" id="SSF52172">
    <property type="entry name" value="CheY-like"/>
    <property type="match status" value="1"/>
</dbReference>
<sequence>MGGDTVSTILVVDDSRAQRMILCSSLKRQGFSVVEAGSGEEALERIKEEDIDLILSDWMMPGMDGLDLCRAFRAMERDKYGYFILLTSKSEKGAVAQGLDVGADDFLHKPVNAEELRARINAGGRIMSMERELQEKNRLVSTTLSEIQTIYDSIDRDLVEARNMQQSLVRERFRDFGAAEVSLLLQPCGHVGGDLVGMFQPDDSTVAIYSIDVSGHGIASALLTARLASYLSDGSPEQNISIATGIQGESRLRDPDEVAGLLNTMMLEDMPTEHYFTMILAYLDLTSGKVRLTQCGHPNPALLKSDGQVEYLGQGGLPIGLISGGGYERFEVQLRPGDRLMFYSDGFTEAEDGQGLMLDEEGFQKIIEKNSTLRRQTFLDGLVWDLDKFCGNKEFGDDLSMSLIEYKGPNRNVPN</sequence>
<gene>
    <name evidence="4" type="ORF">O2N63_02575</name>
</gene>
<dbReference type="SMART" id="SM00331">
    <property type="entry name" value="PP2C_SIG"/>
    <property type="match status" value="1"/>
</dbReference>
<name>A0ABT4VXH0_9RHOB</name>
<evidence type="ECO:0000256" key="2">
    <source>
        <dbReference type="PROSITE-ProRule" id="PRU00169"/>
    </source>
</evidence>
<keyword evidence="1" id="KW-0378">Hydrolase</keyword>
<dbReference type="Pfam" id="PF07228">
    <property type="entry name" value="SpoIIE"/>
    <property type="match status" value="1"/>
</dbReference>
<dbReference type="PANTHER" id="PTHR43156:SF2">
    <property type="entry name" value="STAGE II SPORULATION PROTEIN E"/>
    <property type="match status" value="1"/>
</dbReference>
<evidence type="ECO:0000313" key="5">
    <source>
        <dbReference type="Proteomes" id="UP001528040"/>
    </source>
</evidence>
<proteinExistence type="predicted"/>
<dbReference type="Gene3D" id="3.40.50.2300">
    <property type="match status" value="1"/>
</dbReference>
<dbReference type="Gene3D" id="3.60.40.10">
    <property type="entry name" value="PPM-type phosphatase domain"/>
    <property type="match status" value="1"/>
</dbReference>
<dbReference type="InterPro" id="IPR001932">
    <property type="entry name" value="PPM-type_phosphatase-like_dom"/>
</dbReference>
<dbReference type="InterPro" id="IPR011006">
    <property type="entry name" value="CheY-like_superfamily"/>
</dbReference>
<dbReference type="PANTHER" id="PTHR43156">
    <property type="entry name" value="STAGE II SPORULATION PROTEIN E-RELATED"/>
    <property type="match status" value="1"/>
</dbReference>